<dbReference type="SUPFAM" id="SSF101960">
    <property type="entry name" value="Stabilizer of iron transporter SufD"/>
    <property type="match status" value="1"/>
</dbReference>
<dbReference type="PANTHER" id="PTHR30508">
    <property type="entry name" value="FES CLUSTER ASSEMBLY PROTEIN SUF"/>
    <property type="match status" value="1"/>
</dbReference>
<gene>
    <name evidence="3" type="ORF">ENW48_02190</name>
</gene>
<feature type="domain" description="SUF system FeS cluster assembly SufBD core" evidence="2">
    <location>
        <begin position="152"/>
        <end position="379"/>
    </location>
</feature>
<name>A0A7C5ALB9_9BACT</name>
<dbReference type="Pfam" id="PF01458">
    <property type="entry name" value="SUFBD_core"/>
    <property type="match status" value="1"/>
</dbReference>
<evidence type="ECO:0000313" key="3">
    <source>
        <dbReference type="EMBL" id="HGZ11013.1"/>
    </source>
</evidence>
<organism evidence="3">
    <name type="scientific">Desulfobacca acetoxidans</name>
    <dbReference type="NCBI Taxonomy" id="60893"/>
    <lineage>
        <taxon>Bacteria</taxon>
        <taxon>Pseudomonadati</taxon>
        <taxon>Thermodesulfobacteriota</taxon>
        <taxon>Desulfobaccia</taxon>
        <taxon>Desulfobaccales</taxon>
        <taxon>Desulfobaccaceae</taxon>
        <taxon>Desulfobacca</taxon>
    </lineage>
</organism>
<dbReference type="InterPro" id="IPR055346">
    <property type="entry name" value="Fe-S_cluster_assembly_SufBD"/>
</dbReference>
<dbReference type="InterPro" id="IPR000825">
    <property type="entry name" value="SUF_FeS_clus_asmbl_SufBD_core"/>
</dbReference>
<protein>
    <submittedName>
        <fullName evidence="3">SufD family Fe-S cluster assembly protein</fullName>
    </submittedName>
</protein>
<dbReference type="InterPro" id="IPR037284">
    <property type="entry name" value="SUF_FeS_clus_asmbl_SufBD_sf"/>
</dbReference>
<dbReference type="PANTHER" id="PTHR30508:SF1">
    <property type="entry name" value="UPF0051 PROTEIN ABCI8, CHLOROPLASTIC-RELATED"/>
    <property type="match status" value="1"/>
</dbReference>
<dbReference type="EMBL" id="DTKJ01000016">
    <property type="protein sequence ID" value="HGZ11013.1"/>
    <property type="molecule type" value="Genomic_DNA"/>
</dbReference>
<accession>A0A7C5ALB9</accession>
<sequence>MRKVREIKERAQRSLQKKAPLGPDLDLEAFSREGGAWEYDPDYQQFAPEERRHLLKAGVELTDQEHAGTFLQADSRVVHCLARQAGVEVLPITEALKRHEWLADHLWNLVPVDADKYTAQAELALDNGYFIRALPGVKVAEPVEACLYLRTDRFSQHVHNVVIVEPGAHLHIITGCTAHPRVRSGLHIGVSEFYVRREASLTFTMIHNWAEEIHVRPRTGVLVEEGGRYISNYILLKPVKTVQMYPTVALAGEGAVARLQSIFIAHPGSELDVGGQVILKAAHSRAEVIARSLSTGGRCVSRGHLVGLVPEVKAHLECRGLILAPKGVIYAIPELEGQAAGVDMSHEAAVGRIAQEEIEYLMARGLDEEEAVSTIVRGFLSVKIEGLPPILEEELEEAIKESGKGL</sequence>
<evidence type="ECO:0000259" key="2">
    <source>
        <dbReference type="Pfam" id="PF01458"/>
    </source>
</evidence>
<dbReference type="AlphaFoldDB" id="A0A7C5ALB9"/>
<reference evidence="3" key="1">
    <citation type="journal article" date="2020" name="mSystems">
        <title>Genome- and Community-Level Interaction Insights into Carbon Utilization and Element Cycling Functions of Hydrothermarchaeota in Hydrothermal Sediment.</title>
        <authorList>
            <person name="Zhou Z."/>
            <person name="Liu Y."/>
            <person name="Xu W."/>
            <person name="Pan J."/>
            <person name="Luo Z.H."/>
            <person name="Li M."/>
        </authorList>
    </citation>
    <scope>NUCLEOTIDE SEQUENCE [LARGE SCALE GENOMIC DNA]</scope>
    <source>
        <strain evidence="3">SpSt-853</strain>
    </source>
</reference>
<comment type="similarity">
    <text evidence="1">Belongs to the iron-sulfur cluster assembly SufBD family.</text>
</comment>
<comment type="caution">
    <text evidence="3">The sequence shown here is derived from an EMBL/GenBank/DDBJ whole genome shotgun (WGS) entry which is preliminary data.</text>
</comment>
<proteinExistence type="inferred from homology"/>
<dbReference type="GO" id="GO:0016226">
    <property type="term" value="P:iron-sulfur cluster assembly"/>
    <property type="evidence" value="ECO:0007669"/>
    <property type="project" value="InterPro"/>
</dbReference>
<evidence type="ECO:0000256" key="1">
    <source>
        <dbReference type="ARBA" id="ARBA00043967"/>
    </source>
</evidence>